<dbReference type="Proteomes" id="UP000000377">
    <property type="component" value="Chromosome"/>
</dbReference>
<feature type="domain" description="Beta-ketoacyl synthase-like N-terminal" evidence="1">
    <location>
        <begin position="21"/>
        <end position="78"/>
    </location>
</feature>
<dbReference type="eggNOG" id="COG3321">
    <property type="taxonomic scope" value="Bacteria"/>
</dbReference>
<dbReference type="STRING" id="749414.SBI_00661"/>
<gene>
    <name evidence="2" type="ordered locus">SBI_00661</name>
</gene>
<keyword evidence="3" id="KW-1185">Reference proteome</keyword>
<evidence type="ECO:0000313" key="3">
    <source>
        <dbReference type="Proteomes" id="UP000000377"/>
    </source>
</evidence>
<dbReference type="AlphaFoldDB" id="D7C2C8"/>
<protein>
    <recommendedName>
        <fullName evidence="1">Beta-ketoacyl synthase-like N-terminal domain-containing protein</fullName>
    </recommendedName>
</protein>
<dbReference type="Gene3D" id="3.40.47.10">
    <property type="match status" value="1"/>
</dbReference>
<reference evidence="2 3" key="1">
    <citation type="journal article" date="2010" name="J. Bacteriol.">
        <title>Genome sequence of the milbemycin-producing bacterium Streptomyces bingchenggensis.</title>
        <authorList>
            <person name="Wang X.J."/>
            <person name="Yan Y.J."/>
            <person name="Zhang B."/>
            <person name="An J."/>
            <person name="Wang J.J."/>
            <person name="Tian J."/>
            <person name="Jiang L."/>
            <person name="Chen Y.H."/>
            <person name="Huang S.X."/>
            <person name="Yin M."/>
            <person name="Zhang J."/>
            <person name="Gao A.L."/>
            <person name="Liu C.X."/>
            <person name="Zhu Z.X."/>
            <person name="Xiang W.S."/>
        </authorList>
    </citation>
    <scope>NUCLEOTIDE SEQUENCE [LARGE SCALE GENOMIC DNA]</scope>
    <source>
        <strain evidence="2 3">BCW-1</strain>
    </source>
</reference>
<proteinExistence type="predicted"/>
<dbReference type="KEGG" id="sbh:SBI_00661"/>
<dbReference type="InterPro" id="IPR014030">
    <property type="entry name" value="Ketoacyl_synth_N"/>
</dbReference>
<dbReference type="Pfam" id="PF00109">
    <property type="entry name" value="ketoacyl-synt"/>
    <property type="match status" value="1"/>
</dbReference>
<dbReference type="HOGENOM" id="CLU_2572247_0_0_11"/>
<sequence length="81" mass="8475">MPEKTISNPLPRFAREEQSGDIAIIGLSCRLPGGIAAPEELWAALAAGRDLGCVVPAMELATAAGVRQLAPRILGRVRRGA</sequence>
<dbReference type="RefSeq" id="WP_014173261.1">
    <property type="nucleotide sequence ID" value="NC_016582.1"/>
</dbReference>
<dbReference type="GO" id="GO:0016747">
    <property type="term" value="F:acyltransferase activity, transferring groups other than amino-acyl groups"/>
    <property type="evidence" value="ECO:0007669"/>
    <property type="project" value="UniProtKB-ARBA"/>
</dbReference>
<dbReference type="EMBL" id="CP002047">
    <property type="protein sequence ID" value="ADI03782.1"/>
    <property type="molecule type" value="Genomic_DNA"/>
</dbReference>
<organism evidence="2 3">
    <name type="scientific">Streptomyces bingchenggensis (strain BCW-1)</name>
    <dbReference type="NCBI Taxonomy" id="749414"/>
    <lineage>
        <taxon>Bacteria</taxon>
        <taxon>Bacillati</taxon>
        <taxon>Actinomycetota</taxon>
        <taxon>Actinomycetes</taxon>
        <taxon>Kitasatosporales</taxon>
        <taxon>Streptomycetaceae</taxon>
        <taxon>Streptomyces</taxon>
    </lineage>
</organism>
<evidence type="ECO:0000259" key="1">
    <source>
        <dbReference type="Pfam" id="PF00109"/>
    </source>
</evidence>
<evidence type="ECO:0000313" key="2">
    <source>
        <dbReference type="EMBL" id="ADI03782.1"/>
    </source>
</evidence>
<dbReference type="PATRIC" id="fig|749414.3.peg.677"/>
<dbReference type="InterPro" id="IPR016039">
    <property type="entry name" value="Thiolase-like"/>
</dbReference>
<name>D7C2C8_STRBB</name>
<accession>D7C2C8</accession>
<dbReference type="SUPFAM" id="SSF53901">
    <property type="entry name" value="Thiolase-like"/>
    <property type="match status" value="1"/>
</dbReference>